<dbReference type="InterPro" id="IPR009009">
    <property type="entry name" value="RlpA-like_DPBB"/>
</dbReference>
<keyword evidence="4" id="KW-0449">Lipoprotein</keyword>
<dbReference type="Proteomes" id="UP000199021">
    <property type="component" value="Unassembled WGS sequence"/>
</dbReference>
<feature type="domain" description="SPOR" evidence="3">
    <location>
        <begin position="373"/>
        <end position="454"/>
    </location>
</feature>
<accession>A0A1H9EH38</accession>
<protein>
    <submittedName>
        <fullName evidence="4">Rare lipoprotein A</fullName>
    </submittedName>
</protein>
<proteinExistence type="predicted"/>
<feature type="region of interest" description="Disordered" evidence="1">
    <location>
        <begin position="203"/>
        <end position="239"/>
    </location>
</feature>
<name>A0A1H9EH38_9BACT</name>
<dbReference type="Gene3D" id="2.40.40.10">
    <property type="entry name" value="RlpA-like domain"/>
    <property type="match status" value="1"/>
</dbReference>
<dbReference type="InterPro" id="IPR007730">
    <property type="entry name" value="SPOR-like_dom"/>
</dbReference>
<dbReference type="InterPro" id="IPR036908">
    <property type="entry name" value="RlpA-like_sf"/>
</dbReference>
<dbReference type="EMBL" id="FOFB01000007">
    <property type="protein sequence ID" value="SEQ25076.1"/>
    <property type="molecule type" value="Genomic_DNA"/>
</dbReference>
<feature type="compositionally biased region" description="Polar residues" evidence="1">
    <location>
        <begin position="220"/>
        <end position="230"/>
    </location>
</feature>
<dbReference type="STRING" id="478744.SAMN05444359_10779"/>
<dbReference type="InParanoid" id="A0A1H9EH38"/>
<evidence type="ECO:0000313" key="4">
    <source>
        <dbReference type="EMBL" id="SEQ25076.1"/>
    </source>
</evidence>
<evidence type="ECO:0000256" key="1">
    <source>
        <dbReference type="SAM" id="MobiDB-lite"/>
    </source>
</evidence>
<feature type="signal peptide" evidence="2">
    <location>
        <begin position="1"/>
        <end position="18"/>
    </location>
</feature>
<dbReference type="GO" id="GO:0042834">
    <property type="term" value="F:peptidoglycan binding"/>
    <property type="evidence" value="ECO:0007669"/>
    <property type="project" value="InterPro"/>
</dbReference>
<dbReference type="PROSITE" id="PS51724">
    <property type="entry name" value="SPOR"/>
    <property type="match status" value="1"/>
</dbReference>
<keyword evidence="2" id="KW-0732">Signal</keyword>
<evidence type="ECO:0000313" key="5">
    <source>
        <dbReference type="Proteomes" id="UP000199021"/>
    </source>
</evidence>
<dbReference type="RefSeq" id="WP_090167158.1">
    <property type="nucleotide sequence ID" value="NZ_FOFB01000007.1"/>
</dbReference>
<evidence type="ECO:0000256" key="2">
    <source>
        <dbReference type="SAM" id="SignalP"/>
    </source>
</evidence>
<dbReference type="AlphaFoldDB" id="A0A1H9EH38"/>
<organism evidence="4 5">
    <name type="scientific">Neolewinella agarilytica</name>
    <dbReference type="NCBI Taxonomy" id="478744"/>
    <lineage>
        <taxon>Bacteria</taxon>
        <taxon>Pseudomonadati</taxon>
        <taxon>Bacteroidota</taxon>
        <taxon>Saprospiria</taxon>
        <taxon>Saprospirales</taxon>
        <taxon>Lewinellaceae</taxon>
        <taxon>Neolewinella</taxon>
    </lineage>
</organism>
<dbReference type="OrthoDB" id="9779128at2"/>
<dbReference type="SUPFAM" id="SSF50685">
    <property type="entry name" value="Barwin-like endoglucanases"/>
    <property type="match status" value="1"/>
</dbReference>
<dbReference type="Pfam" id="PF05036">
    <property type="entry name" value="SPOR"/>
    <property type="match status" value="1"/>
</dbReference>
<dbReference type="InterPro" id="IPR036680">
    <property type="entry name" value="SPOR-like_sf"/>
</dbReference>
<dbReference type="CDD" id="cd22268">
    <property type="entry name" value="DPBB_RlpA-like"/>
    <property type="match status" value="1"/>
</dbReference>
<feature type="chain" id="PRO_5011657640" evidence="2">
    <location>
        <begin position="19"/>
        <end position="454"/>
    </location>
</feature>
<keyword evidence="5" id="KW-1185">Reference proteome</keyword>
<dbReference type="Gene3D" id="3.30.70.1070">
    <property type="entry name" value="Sporulation related repeat"/>
    <property type="match status" value="1"/>
</dbReference>
<sequence>MKHLLIVLALCAFTDLSAQTFEWNSKSPSSPHPNEVQPAQTNLAAYEKAYNERQSGMAGIYNPNLNGSSTVYGETYKSTELTASHTILPLGTLIRLVNLDNNRNVTVRVNDRGQECPDCLVMLSQAAADQLGINYRGRVSVERVGFSNWNPAPPLTAAPAPVAYGNPAPVTTYRNTPATGGQPGVVRPVTIEGEAYGWQSKGNDHRPASYGTPQPAAYGQASQNPQTYSRPATYGTPAPSSGNYAVMSAPQTNSGSVMSREVYPAATATQPNITYSRRPTTVVPQPAAVTTTPSVQTTVQPQVYQSTPQAYGATPQPATVAQVAPPPSTVVRYQENRTVQAPPTYNTPAPVAYGNNTTARGVSQPAASMPAPATSPSGYAVQLGAYNNELYAKNRVNQLKQAGISNVFYLSARKNDGQIINRVYAGTFGSMADAQAAANNIRAGHQIAGIVTSL</sequence>
<gene>
    <name evidence="4" type="ORF">SAMN05444359_10779</name>
</gene>
<dbReference type="Pfam" id="PF03330">
    <property type="entry name" value="DPBB_1"/>
    <property type="match status" value="1"/>
</dbReference>
<reference evidence="5" key="1">
    <citation type="submission" date="2016-10" db="EMBL/GenBank/DDBJ databases">
        <authorList>
            <person name="Varghese N."/>
            <person name="Submissions S."/>
        </authorList>
    </citation>
    <scope>NUCLEOTIDE SEQUENCE [LARGE SCALE GENOMIC DNA]</scope>
    <source>
        <strain evidence="5">DSM 24740</strain>
    </source>
</reference>
<evidence type="ECO:0000259" key="3">
    <source>
        <dbReference type="PROSITE" id="PS51724"/>
    </source>
</evidence>
<dbReference type="PANTHER" id="PTHR34183:SF1">
    <property type="entry name" value="ENDOLYTIC PEPTIDOGLYCAN TRANSGLYCOSYLASE RLPA"/>
    <property type="match status" value="1"/>
</dbReference>
<dbReference type="SUPFAM" id="SSF110997">
    <property type="entry name" value="Sporulation related repeat"/>
    <property type="match status" value="1"/>
</dbReference>
<dbReference type="PANTHER" id="PTHR34183">
    <property type="entry name" value="ENDOLYTIC PEPTIDOGLYCAN TRANSGLYCOSYLASE RLPA"/>
    <property type="match status" value="1"/>
</dbReference>